<evidence type="ECO:0000313" key="5">
    <source>
        <dbReference type="Proteomes" id="UP000527315"/>
    </source>
</evidence>
<dbReference type="AlphaFoldDB" id="A0A7J4KWZ1"/>
<dbReference type="Proteomes" id="UP000680185">
    <property type="component" value="Unassembled WGS sequence"/>
</dbReference>
<accession>A0A7J4KWZ1</accession>
<proteinExistence type="predicted"/>
<keyword evidence="1" id="KW-1133">Transmembrane helix</keyword>
<keyword evidence="1" id="KW-0812">Transmembrane</keyword>
<gene>
    <name evidence="2" type="ORF">HA222_03435</name>
    <name evidence="3" type="ORF">HA227_01755</name>
    <name evidence="4" type="ORF">J4478_03865</name>
</gene>
<comment type="caution">
    <text evidence="3">The sequence shown here is derived from an EMBL/GenBank/DDBJ whole genome shotgun (WGS) entry which is preliminary data.</text>
</comment>
<name>A0A7J4KWZ1_9ARCH</name>
<keyword evidence="1" id="KW-0472">Membrane</keyword>
<evidence type="ECO:0000313" key="3">
    <source>
        <dbReference type="EMBL" id="HIH32955.1"/>
    </source>
</evidence>
<reference evidence="4" key="2">
    <citation type="submission" date="2021-03" db="EMBL/GenBank/DDBJ databases">
        <authorList>
            <person name="Jaffe A."/>
        </authorList>
    </citation>
    <scope>NUCLEOTIDE SEQUENCE</scope>
    <source>
        <strain evidence="4">RIFCSPLOWO2_01_FULL_43_13</strain>
    </source>
</reference>
<reference evidence="3" key="1">
    <citation type="journal article" date="2020" name="bioRxiv">
        <title>A rank-normalized archaeal taxonomy based on genome phylogeny resolves widespread incomplete and uneven classifications.</title>
        <authorList>
            <person name="Rinke C."/>
            <person name="Chuvochina M."/>
            <person name="Mussig A.J."/>
            <person name="Chaumeil P.-A."/>
            <person name="Waite D.W."/>
            <person name="Whitman W.B."/>
            <person name="Parks D.H."/>
            <person name="Hugenholtz P."/>
        </authorList>
    </citation>
    <scope>NUCLEOTIDE SEQUENCE</scope>
    <source>
        <strain evidence="3">UBA10036</strain>
        <strain evidence="2">UBA10191</strain>
    </source>
</reference>
<protein>
    <submittedName>
        <fullName evidence="3">Uncharacterized protein</fullName>
    </submittedName>
</protein>
<dbReference type="EMBL" id="DUFW01000057">
    <property type="protein sequence ID" value="HIH21682.1"/>
    <property type="molecule type" value="Genomic_DNA"/>
</dbReference>
<dbReference type="Proteomes" id="UP000590964">
    <property type="component" value="Unassembled WGS sequence"/>
</dbReference>
<evidence type="ECO:0000256" key="1">
    <source>
        <dbReference type="SAM" id="Phobius"/>
    </source>
</evidence>
<organism evidence="3 5">
    <name type="scientific">Candidatus Iainarchaeum sp</name>
    <dbReference type="NCBI Taxonomy" id="3101447"/>
    <lineage>
        <taxon>Archaea</taxon>
        <taxon>Candidatus Iainarchaeota</taxon>
        <taxon>Candidatus Iainarchaeia</taxon>
        <taxon>Candidatus Iainarchaeales</taxon>
        <taxon>Candidatus Iainarchaeaceae</taxon>
        <taxon>Candidatus Iainarchaeum</taxon>
    </lineage>
</organism>
<dbReference type="Proteomes" id="UP000527315">
    <property type="component" value="Unassembled WGS sequence"/>
</dbReference>
<evidence type="ECO:0000313" key="4">
    <source>
        <dbReference type="EMBL" id="MBS3058509.1"/>
    </source>
</evidence>
<dbReference type="EMBL" id="DUFJ01000045">
    <property type="protein sequence ID" value="HIH32955.1"/>
    <property type="molecule type" value="Genomic_DNA"/>
</dbReference>
<feature type="transmembrane region" description="Helical" evidence="1">
    <location>
        <begin position="6"/>
        <end position="24"/>
    </location>
</feature>
<reference evidence="4" key="3">
    <citation type="submission" date="2021-05" db="EMBL/GenBank/DDBJ databases">
        <title>Protein family content uncovers lineage relationships and bacterial pathway maintenance mechanisms in DPANN archaea.</title>
        <authorList>
            <person name="Castelle C.J."/>
            <person name="Meheust R."/>
            <person name="Jaffe A.L."/>
            <person name="Seitz K."/>
            <person name="Gong X."/>
            <person name="Baker B.J."/>
            <person name="Banfield J.F."/>
        </authorList>
    </citation>
    <scope>NUCLEOTIDE SEQUENCE</scope>
    <source>
        <strain evidence="4">RIFCSPLOWO2_01_FULL_43_13</strain>
    </source>
</reference>
<sequence>MDFLEIGIIIAVVFIAAAFLFYLIRYSNKRLLELVESTEQKLSMQEKLVRKNSRELQELKQIVERTAEGKKAARQTEVEKRAKEIEKKALEILSKS</sequence>
<evidence type="ECO:0000313" key="2">
    <source>
        <dbReference type="EMBL" id="HIH21682.1"/>
    </source>
</evidence>
<dbReference type="EMBL" id="JAGVWB010000027">
    <property type="protein sequence ID" value="MBS3058509.1"/>
    <property type="molecule type" value="Genomic_DNA"/>
</dbReference>